<dbReference type="EMBL" id="AHOR02000016">
    <property type="protein sequence ID" value="EMF83090.1"/>
    <property type="molecule type" value="Genomic_DNA"/>
</dbReference>
<evidence type="ECO:0000313" key="2">
    <source>
        <dbReference type="EMBL" id="EMF83090.1"/>
    </source>
</evidence>
<dbReference type="Pfam" id="PF13276">
    <property type="entry name" value="HTH_21"/>
    <property type="match status" value="1"/>
</dbReference>
<dbReference type="InterPro" id="IPR025948">
    <property type="entry name" value="HTH-like_dom"/>
</dbReference>
<comment type="caution">
    <text evidence="2">The sequence shown here is derived from an EMBL/GenBank/DDBJ whole genome shotgun (WGS) entry which is preliminary data.</text>
</comment>
<name>M3H2X1_9LEPT</name>
<dbReference type="Proteomes" id="UP000011770">
    <property type="component" value="Unassembled WGS sequence"/>
</dbReference>
<accession>M3H2X1</accession>
<evidence type="ECO:0000313" key="3">
    <source>
        <dbReference type="Proteomes" id="UP000011770"/>
    </source>
</evidence>
<reference evidence="2 3" key="1">
    <citation type="submission" date="2013-01" db="EMBL/GenBank/DDBJ databases">
        <authorList>
            <person name="Harkins D.M."/>
            <person name="Durkin A.S."/>
            <person name="Brinkac L.M."/>
            <person name="Haft D.H."/>
            <person name="Selengut J.D."/>
            <person name="Sanka R."/>
            <person name="DePew J."/>
            <person name="Purushe J."/>
            <person name="Tulsiani S.M."/>
            <person name="Graham G.C."/>
            <person name="Burns M.-A."/>
            <person name="Dohnt M.F."/>
            <person name="Smythe L.D."/>
            <person name="McKay D.B."/>
            <person name="Craig S.B."/>
            <person name="Vinetz J.M."/>
            <person name="Sutton G.G."/>
            <person name="Nierman W.C."/>
            <person name="Fouts D.E."/>
        </authorList>
    </citation>
    <scope>NUCLEOTIDE SEQUENCE [LARGE SCALE GENOMIC DNA]</scope>
    <source>
        <strain evidence="2 3">LT2116</strain>
    </source>
</reference>
<evidence type="ECO:0000259" key="1">
    <source>
        <dbReference type="Pfam" id="PF13276"/>
    </source>
</evidence>
<dbReference type="AlphaFoldDB" id="M3H2X1"/>
<organism evidence="2 3">
    <name type="scientific">Leptospira weilii serovar Topaz str. LT2116</name>
    <dbReference type="NCBI Taxonomy" id="1088540"/>
    <lineage>
        <taxon>Bacteria</taxon>
        <taxon>Pseudomonadati</taxon>
        <taxon>Spirochaetota</taxon>
        <taxon>Spirochaetia</taxon>
        <taxon>Leptospirales</taxon>
        <taxon>Leptospiraceae</taxon>
        <taxon>Leptospira</taxon>
    </lineage>
</organism>
<sequence length="106" mass="12598">MTRIASALGVSRSIFYYKNRVRRTKHSISEFKEHVLQTTKDACHDRPTYGYPRITAIVNRINKSRDLPRVNRKRIYRLMKEQNLLLQRNASRSKQTHLAFLNIVKI</sequence>
<protein>
    <submittedName>
        <fullName evidence="2">HTH-like domain protein</fullName>
    </submittedName>
</protein>
<gene>
    <name evidence="2" type="ORF">LEP1GSC188_2064</name>
</gene>
<proteinExistence type="predicted"/>
<feature type="domain" description="HTH-like" evidence="1">
    <location>
        <begin position="33"/>
        <end position="88"/>
    </location>
</feature>